<dbReference type="STRING" id="431595.K3X5I2"/>
<protein>
    <submittedName>
        <fullName evidence="1">Uncharacterized protein</fullName>
    </submittedName>
</protein>
<name>K3X5I2_GLOUD</name>
<dbReference type="AlphaFoldDB" id="K3X5I2"/>
<organism evidence="1 2">
    <name type="scientific">Globisporangium ultimum (strain ATCC 200006 / CBS 805.95 / DAOM BR144)</name>
    <name type="common">Pythium ultimum</name>
    <dbReference type="NCBI Taxonomy" id="431595"/>
    <lineage>
        <taxon>Eukaryota</taxon>
        <taxon>Sar</taxon>
        <taxon>Stramenopiles</taxon>
        <taxon>Oomycota</taxon>
        <taxon>Peronosporomycetes</taxon>
        <taxon>Pythiales</taxon>
        <taxon>Pythiaceae</taxon>
        <taxon>Globisporangium</taxon>
    </lineage>
</organism>
<dbReference type="EnsemblProtists" id="PYU1_T012481">
    <property type="protein sequence ID" value="PYU1_T012481"/>
    <property type="gene ID" value="PYU1_G012455"/>
</dbReference>
<dbReference type="InParanoid" id="K3X5I2"/>
<dbReference type="EMBL" id="GL376610">
    <property type="status" value="NOT_ANNOTATED_CDS"/>
    <property type="molecule type" value="Genomic_DNA"/>
</dbReference>
<dbReference type="Proteomes" id="UP000019132">
    <property type="component" value="Unassembled WGS sequence"/>
</dbReference>
<proteinExistence type="predicted"/>
<dbReference type="HOGENOM" id="CLU_1368654_0_0_1"/>
<accession>K3X5I2</accession>
<reference evidence="2" key="2">
    <citation type="submission" date="2010-04" db="EMBL/GenBank/DDBJ databases">
        <authorList>
            <person name="Buell R."/>
            <person name="Hamilton J."/>
            <person name="Hostetler J."/>
        </authorList>
    </citation>
    <scope>NUCLEOTIDE SEQUENCE [LARGE SCALE GENOMIC DNA]</scope>
    <source>
        <strain evidence="2">DAOM:BR144</strain>
    </source>
</reference>
<reference evidence="1" key="3">
    <citation type="submission" date="2015-02" db="UniProtKB">
        <authorList>
            <consortium name="EnsemblProtists"/>
        </authorList>
    </citation>
    <scope>IDENTIFICATION</scope>
    <source>
        <strain evidence="1">DAOM BR144</strain>
    </source>
</reference>
<reference evidence="2" key="1">
    <citation type="journal article" date="2010" name="Genome Biol.">
        <title>Genome sequence of the necrotrophic plant pathogen Pythium ultimum reveals original pathogenicity mechanisms and effector repertoire.</title>
        <authorList>
            <person name="Levesque C.A."/>
            <person name="Brouwer H."/>
            <person name="Cano L."/>
            <person name="Hamilton J.P."/>
            <person name="Holt C."/>
            <person name="Huitema E."/>
            <person name="Raffaele S."/>
            <person name="Robideau G.P."/>
            <person name="Thines M."/>
            <person name="Win J."/>
            <person name="Zerillo M.M."/>
            <person name="Beakes G.W."/>
            <person name="Boore J.L."/>
            <person name="Busam D."/>
            <person name="Dumas B."/>
            <person name="Ferriera S."/>
            <person name="Fuerstenberg S.I."/>
            <person name="Gachon C.M."/>
            <person name="Gaulin E."/>
            <person name="Govers F."/>
            <person name="Grenville-Briggs L."/>
            <person name="Horner N."/>
            <person name="Hostetler J."/>
            <person name="Jiang R.H."/>
            <person name="Johnson J."/>
            <person name="Krajaejun T."/>
            <person name="Lin H."/>
            <person name="Meijer H.J."/>
            <person name="Moore B."/>
            <person name="Morris P."/>
            <person name="Phuntmart V."/>
            <person name="Puiu D."/>
            <person name="Shetty J."/>
            <person name="Stajich J.E."/>
            <person name="Tripathy S."/>
            <person name="Wawra S."/>
            <person name="van West P."/>
            <person name="Whitty B.R."/>
            <person name="Coutinho P.M."/>
            <person name="Henrissat B."/>
            <person name="Martin F."/>
            <person name="Thomas P.D."/>
            <person name="Tyler B.M."/>
            <person name="De Vries R.P."/>
            <person name="Kamoun S."/>
            <person name="Yandell M."/>
            <person name="Tisserat N."/>
            <person name="Buell C.R."/>
        </authorList>
    </citation>
    <scope>NUCLEOTIDE SEQUENCE</scope>
    <source>
        <strain evidence="2">DAOM:BR144</strain>
    </source>
</reference>
<sequence length="200" mass="22609">MSAARQAVDELLVPGMLDQTVGEAMVKARSLVGEMREYAPLCCRVLDRLDTLLNQLHPPNLPSRTAHVADTIRLLMVFLKKFTTRKNVIERLAPNRRIVDGIRQLHVKLDKLEGASQTTPWEDMWEQDLSDQLESTRHLISSTQVVTEYANTSPEEIVTELQYELKTKLNGPAVEEVMMQAVVLLSQYCNVSKHGIPDCN</sequence>
<evidence type="ECO:0000313" key="1">
    <source>
        <dbReference type="EnsemblProtists" id="PYU1_T012481"/>
    </source>
</evidence>
<evidence type="ECO:0000313" key="2">
    <source>
        <dbReference type="Proteomes" id="UP000019132"/>
    </source>
</evidence>
<keyword evidence="2" id="KW-1185">Reference proteome</keyword>
<dbReference type="VEuPathDB" id="FungiDB:PYU1_G012455"/>